<organism evidence="1 2">
    <name type="scientific">Brassica carinata</name>
    <name type="common">Ethiopian mustard</name>
    <name type="synonym">Abyssinian cabbage</name>
    <dbReference type="NCBI Taxonomy" id="52824"/>
    <lineage>
        <taxon>Eukaryota</taxon>
        <taxon>Viridiplantae</taxon>
        <taxon>Streptophyta</taxon>
        <taxon>Embryophyta</taxon>
        <taxon>Tracheophyta</taxon>
        <taxon>Spermatophyta</taxon>
        <taxon>Magnoliopsida</taxon>
        <taxon>eudicotyledons</taxon>
        <taxon>Gunneridae</taxon>
        <taxon>Pentapetalae</taxon>
        <taxon>rosids</taxon>
        <taxon>malvids</taxon>
        <taxon>Brassicales</taxon>
        <taxon>Brassicaceae</taxon>
        <taxon>Brassiceae</taxon>
        <taxon>Brassica</taxon>
    </lineage>
</organism>
<comment type="caution">
    <text evidence="1">The sequence shown here is derived from an EMBL/GenBank/DDBJ whole genome shotgun (WGS) entry which is preliminary data.</text>
</comment>
<sequence>MPNEHNVGATRQQNGLNFTIPSASLSYLIRHSWCPLLDICLSMTNLSFHSLGNSPVMTVASRSFTQGIESWVVLKFSLFIGQLEFFYVEAPDAMKSLWSALSLMTVALGNYLSTIAGDGGYKSDDHRCKSRMDSC</sequence>
<evidence type="ECO:0000313" key="1">
    <source>
        <dbReference type="EMBL" id="KAG2310383.1"/>
    </source>
</evidence>
<dbReference type="AlphaFoldDB" id="A0A8X7VF75"/>
<dbReference type="OrthoDB" id="8904098at2759"/>
<name>A0A8X7VF75_BRACI</name>
<gene>
    <name evidence="1" type="ORF">Bca52824_021940</name>
</gene>
<proteinExistence type="predicted"/>
<dbReference type="InterPro" id="IPR036259">
    <property type="entry name" value="MFS_trans_sf"/>
</dbReference>
<evidence type="ECO:0000313" key="2">
    <source>
        <dbReference type="Proteomes" id="UP000886595"/>
    </source>
</evidence>
<reference evidence="1 2" key="1">
    <citation type="submission" date="2020-02" db="EMBL/GenBank/DDBJ databases">
        <authorList>
            <person name="Ma Q."/>
            <person name="Huang Y."/>
            <person name="Song X."/>
            <person name="Pei D."/>
        </authorList>
    </citation>
    <scope>NUCLEOTIDE SEQUENCE [LARGE SCALE GENOMIC DNA]</scope>
    <source>
        <strain evidence="1">Sxm20200214</strain>
        <tissue evidence="1">Leaf</tissue>
    </source>
</reference>
<accession>A0A8X7VF75</accession>
<protein>
    <submittedName>
        <fullName evidence="1">Uncharacterized protein</fullName>
    </submittedName>
</protein>
<dbReference type="EMBL" id="JAAMPC010000005">
    <property type="protein sequence ID" value="KAG2310383.1"/>
    <property type="molecule type" value="Genomic_DNA"/>
</dbReference>
<dbReference type="Proteomes" id="UP000886595">
    <property type="component" value="Unassembled WGS sequence"/>
</dbReference>
<keyword evidence="2" id="KW-1185">Reference proteome</keyword>
<dbReference type="Gene3D" id="1.20.1250.20">
    <property type="entry name" value="MFS general substrate transporter like domains"/>
    <property type="match status" value="1"/>
</dbReference>